<feature type="transmembrane region" description="Helical" evidence="1">
    <location>
        <begin position="20"/>
        <end position="41"/>
    </location>
</feature>
<dbReference type="Proteomes" id="UP000001514">
    <property type="component" value="Unassembled WGS sequence"/>
</dbReference>
<dbReference type="PANTHER" id="PTHR35136:SF1">
    <property type="entry name" value="CYCLOEUCALENOL CYCLOISOMERASE"/>
    <property type="match status" value="1"/>
</dbReference>
<sequence length="282" mass="32888">MELSLWLAESPSKRNGELLFLAYSPVWITILLGVIVPFKFYEEFQELEYFAVALMLSSPCIVLPFFLKSRLANLWIGIFGFAGNYFLTHYFYTILGANYTFPSWRLNNLCYRSPCTQPYFLLYHVFSSMTLRRLKAAQAKTSSVAFSRLVQFVSTAILAYLTALIEALTISNLFFIHSDFLSSSHIFPAFYKVGSLLYALYFIVSYPMFMRIDEDPSDEWSFLRTTGNALAASMLVTILLDFWRLTIGPVVDQHHHSWFQQERKLARIFLWKRYKSHPFHIL</sequence>
<evidence type="ECO:0008006" key="4">
    <source>
        <dbReference type="Google" id="ProtNLM"/>
    </source>
</evidence>
<keyword evidence="3" id="KW-1185">Reference proteome</keyword>
<keyword evidence="1" id="KW-0812">Transmembrane</keyword>
<dbReference type="KEGG" id="smo:SELMODRAFT_83343"/>
<feature type="transmembrane region" description="Helical" evidence="1">
    <location>
        <begin position="47"/>
        <end position="67"/>
    </location>
</feature>
<dbReference type="HOGENOM" id="CLU_061063_0_0_1"/>
<evidence type="ECO:0000313" key="2">
    <source>
        <dbReference type="EMBL" id="EFJ34214.1"/>
    </source>
</evidence>
<keyword evidence="1" id="KW-0472">Membrane</keyword>
<evidence type="ECO:0000256" key="1">
    <source>
        <dbReference type="SAM" id="Phobius"/>
    </source>
</evidence>
<dbReference type="GO" id="GO:0047793">
    <property type="term" value="F:cycloeucalenol cycloisomerase activity"/>
    <property type="evidence" value="ECO:0007669"/>
    <property type="project" value="InterPro"/>
</dbReference>
<feature type="transmembrane region" description="Helical" evidence="1">
    <location>
        <begin position="157"/>
        <end position="177"/>
    </location>
</feature>
<dbReference type="PANTHER" id="PTHR35136">
    <property type="entry name" value="CYCLOEUCALENOL CYCLOISOMERASE"/>
    <property type="match status" value="1"/>
</dbReference>
<protein>
    <recommendedName>
        <fullName evidence="4">Cycloeucalenol cycloisomerase</fullName>
    </recommendedName>
</protein>
<accession>D8R170</accession>
<dbReference type="Gramene" id="EFJ34214">
    <property type="protein sequence ID" value="EFJ34214"/>
    <property type="gene ID" value="SELMODRAFT_83343"/>
</dbReference>
<keyword evidence="1" id="KW-1133">Transmembrane helix</keyword>
<gene>
    <name evidence="2" type="ORF">SELMODRAFT_83343</name>
</gene>
<dbReference type="eggNOG" id="ENOG502QPR8">
    <property type="taxonomic scope" value="Eukaryota"/>
</dbReference>
<dbReference type="EMBL" id="GL377570">
    <property type="protein sequence ID" value="EFJ34214.1"/>
    <property type="molecule type" value="Genomic_DNA"/>
</dbReference>
<evidence type="ECO:0000313" key="3">
    <source>
        <dbReference type="Proteomes" id="UP000001514"/>
    </source>
</evidence>
<proteinExistence type="predicted"/>
<reference evidence="2 3" key="1">
    <citation type="journal article" date="2011" name="Science">
        <title>The Selaginella genome identifies genetic changes associated with the evolution of vascular plants.</title>
        <authorList>
            <person name="Banks J.A."/>
            <person name="Nishiyama T."/>
            <person name="Hasebe M."/>
            <person name="Bowman J.L."/>
            <person name="Gribskov M."/>
            <person name="dePamphilis C."/>
            <person name="Albert V.A."/>
            <person name="Aono N."/>
            <person name="Aoyama T."/>
            <person name="Ambrose B.A."/>
            <person name="Ashton N.W."/>
            <person name="Axtell M.J."/>
            <person name="Barker E."/>
            <person name="Barker M.S."/>
            <person name="Bennetzen J.L."/>
            <person name="Bonawitz N.D."/>
            <person name="Chapple C."/>
            <person name="Cheng C."/>
            <person name="Correa L.G."/>
            <person name="Dacre M."/>
            <person name="DeBarry J."/>
            <person name="Dreyer I."/>
            <person name="Elias M."/>
            <person name="Engstrom E.M."/>
            <person name="Estelle M."/>
            <person name="Feng L."/>
            <person name="Finet C."/>
            <person name="Floyd S.K."/>
            <person name="Frommer W.B."/>
            <person name="Fujita T."/>
            <person name="Gramzow L."/>
            <person name="Gutensohn M."/>
            <person name="Harholt J."/>
            <person name="Hattori M."/>
            <person name="Heyl A."/>
            <person name="Hirai T."/>
            <person name="Hiwatashi Y."/>
            <person name="Ishikawa M."/>
            <person name="Iwata M."/>
            <person name="Karol K.G."/>
            <person name="Koehler B."/>
            <person name="Kolukisaoglu U."/>
            <person name="Kubo M."/>
            <person name="Kurata T."/>
            <person name="Lalonde S."/>
            <person name="Li K."/>
            <person name="Li Y."/>
            <person name="Litt A."/>
            <person name="Lyons E."/>
            <person name="Manning G."/>
            <person name="Maruyama T."/>
            <person name="Michael T.P."/>
            <person name="Mikami K."/>
            <person name="Miyazaki S."/>
            <person name="Morinaga S."/>
            <person name="Murata T."/>
            <person name="Mueller-Roeber B."/>
            <person name="Nelson D.R."/>
            <person name="Obara M."/>
            <person name="Oguri Y."/>
            <person name="Olmstead R.G."/>
            <person name="Onodera N."/>
            <person name="Petersen B.L."/>
            <person name="Pils B."/>
            <person name="Prigge M."/>
            <person name="Rensing S.A."/>
            <person name="Riano-Pachon D.M."/>
            <person name="Roberts A.W."/>
            <person name="Sato Y."/>
            <person name="Scheller H.V."/>
            <person name="Schulz B."/>
            <person name="Schulz C."/>
            <person name="Shakirov E.V."/>
            <person name="Shibagaki N."/>
            <person name="Shinohara N."/>
            <person name="Shippen D.E."/>
            <person name="Soerensen I."/>
            <person name="Sotooka R."/>
            <person name="Sugimoto N."/>
            <person name="Sugita M."/>
            <person name="Sumikawa N."/>
            <person name="Tanurdzic M."/>
            <person name="Theissen G."/>
            <person name="Ulvskov P."/>
            <person name="Wakazuki S."/>
            <person name="Weng J.K."/>
            <person name="Willats W.W."/>
            <person name="Wipf D."/>
            <person name="Wolf P.G."/>
            <person name="Yang L."/>
            <person name="Zimmer A.D."/>
            <person name="Zhu Q."/>
            <person name="Mitros T."/>
            <person name="Hellsten U."/>
            <person name="Loque D."/>
            <person name="Otillar R."/>
            <person name="Salamov A."/>
            <person name="Schmutz J."/>
            <person name="Shapiro H."/>
            <person name="Lindquist E."/>
            <person name="Lucas S."/>
            <person name="Rokhsar D."/>
            <person name="Grigoriev I.V."/>
        </authorList>
    </citation>
    <scope>NUCLEOTIDE SEQUENCE [LARGE SCALE GENOMIC DNA]</scope>
</reference>
<dbReference type="InParanoid" id="D8R170"/>
<name>D8R170_SELML</name>
<dbReference type="STRING" id="88036.D8R170"/>
<organism evidence="3">
    <name type="scientific">Selaginella moellendorffii</name>
    <name type="common">Spikemoss</name>
    <dbReference type="NCBI Taxonomy" id="88036"/>
    <lineage>
        <taxon>Eukaryota</taxon>
        <taxon>Viridiplantae</taxon>
        <taxon>Streptophyta</taxon>
        <taxon>Embryophyta</taxon>
        <taxon>Tracheophyta</taxon>
        <taxon>Lycopodiopsida</taxon>
        <taxon>Selaginellales</taxon>
        <taxon>Selaginellaceae</taxon>
        <taxon>Selaginella</taxon>
    </lineage>
</organism>
<dbReference type="InterPro" id="IPR020532">
    <property type="entry name" value="Cycloeucalenol_cycloisomerase"/>
</dbReference>
<feature type="transmembrane region" description="Helical" evidence="1">
    <location>
        <begin position="189"/>
        <end position="209"/>
    </location>
</feature>
<dbReference type="AlphaFoldDB" id="D8R170"/>
<feature type="transmembrane region" description="Helical" evidence="1">
    <location>
        <begin position="74"/>
        <end position="95"/>
    </location>
</feature>
<feature type="transmembrane region" description="Helical" evidence="1">
    <location>
        <begin position="229"/>
        <end position="247"/>
    </location>
</feature>